<keyword evidence="1" id="KW-0678">Repressor</keyword>
<organism evidence="7 8">
    <name type="scientific">Nitrospirillum viridazoti CBAmc</name>
    <dbReference type="NCBI Taxonomy" id="1441467"/>
    <lineage>
        <taxon>Bacteria</taxon>
        <taxon>Pseudomonadati</taxon>
        <taxon>Pseudomonadota</taxon>
        <taxon>Alphaproteobacteria</taxon>
        <taxon>Rhodospirillales</taxon>
        <taxon>Azospirillaceae</taxon>
        <taxon>Nitrospirillum</taxon>
        <taxon>Nitrospirillum viridazoti</taxon>
    </lineage>
</organism>
<evidence type="ECO:0000256" key="5">
    <source>
        <dbReference type="ARBA" id="ARBA00049880"/>
    </source>
</evidence>
<protein>
    <submittedName>
        <fullName evidence="7">GNAT family N-acetyltransferase</fullName>
    </submittedName>
</protein>
<dbReference type="InterPro" id="IPR016181">
    <property type="entry name" value="Acyl_CoA_acyltransferase"/>
</dbReference>
<evidence type="ECO:0000313" key="8">
    <source>
        <dbReference type="Proteomes" id="UP000197153"/>
    </source>
</evidence>
<dbReference type="RefSeq" id="WP_088871854.1">
    <property type="nucleotide sequence ID" value="NZ_CP022110.1"/>
</dbReference>
<dbReference type="GO" id="GO:0016747">
    <property type="term" value="F:acyltransferase activity, transferring groups other than amino-acyl groups"/>
    <property type="evidence" value="ECO:0007669"/>
    <property type="project" value="InterPro"/>
</dbReference>
<keyword evidence="3 7" id="KW-0808">Transferase</keyword>
<dbReference type="EMBL" id="CP022110">
    <property type="protein sequence ID" value="ASG21109.1"/>
    <property type="molecule type" value="Genomic_DNA"/>
</dbReference>
<evidence type="ECO:0000256" key="3">
    <source>
        <dbReference type="ARBA" id="ARBA00022679"/>
    </source>
</evidence>
<keyword evidence="2" id="KW-1277">Toxin-antitoxin system</keyword>
<evidence type="ECO:0000256" key="4">
    <source>
        <dbReference type="ARBA" id="ARBA00023315"/>
    </source>
</evidence>
<reference evidence="7 8" key="1">
    <citation type="submission" date="2017-06" db="EMBL/GenBank/DDBJ databases">
        <title>Complete genome sequence of Nitrospirillum amazonense strain CBAmC, an endophytic nitrogen-fixing and plant growth-promoting bacterium, isolated from sugarcane.</title>
        <authorList>
            <person name="Schwab S."/>
            <person name="dos Santos Teixeira K.R."/>
            <person name="Simoes Araujo J.L."/>
            <person name="Soares Vidal M."/>
            <person name="Borges de Freitas H.R."/>
            <person name="Rivello Crivelaro A.L."/>
            <person name="Bueno de Camargo Nunes A."/>
            <person name="dos Santos C.M."/>
            <person name="Palmeira da Silva Rosa D."/>
            <person name="da Silva Padilha D."/>
            <person name="da Silva E."/>
            <person name="Araujo Terra L."/>
            <person name="Soares Mendes V."/>
            <person name="Farinelli L."/>
            <person name="Magalhaes Cruz L."/>
            <person name="Baldani J.I."/>
        </authorList>
    </citation>
    <scope>NUCLEOTIDE SEQUENCE [LARGE SCALE GENOMIC DNA]</scope>
    <source>
        <strain evidence="7 8">CBAmC</strain>
    </source>
</reference>
<dbReference type="Proteomes" id="UP000197153">
    <property type="component" value="Chromosome 1"/>
</dbReference>
<name>A0A248JR76_9PROT</name>
<evidence type="ECO:0000259" key="6">
    <source>
        <dbReference type="PROSITE" id="PS51186"/>
    </source>
</evidence>
<dbReference type="InterPro" id="IPR000182">
    <property type="entry name" value="GNAT_dom"/>
</dbReference>
<feature type="domain" description="N-acetyltransferase" evidence="6">
    <location>
        <begin position="1"/>
        <end position="176"/>
    </location>
</feature>
<dbReference type="SUPFAM" id="SSF55729">
    <property type="entry name" value="Acyl-CoA N-acyltransferases (Nat)"/>
    <property type="match status" value="1"/>
</dbReference>
<keyword evidence="4" id="KW-0012">Acyltransferase</keyword>
<dbReference type="AlphaFoldDB" id="A0A248JR76"/>
<accession>A0A248JR76</accession>
<dbReference type="Gene3D" id="3.40.630.30">
    <property type="match status" value="1"/>
</dbReference>
<dbReference type="KEGG" id="nao:Y958_09945"/>
<keyword evidence="8" id="KW-1185">Reference proteome</keyword>
<dbReference type="Pfam" id="PF00583">
    <property type="entry name" value="Acetyltransf_1"/>
    <property type="match status" value="1"/>
</dbReference>
<dbReference type="PANTHER" id="PTHR36449">
    <property type="entry name" value="ACETYLTRANSFERASE-RELATED"/>
    <property type="match status" value="1"/>
</dbReference>
<evidence type="ECO:0000313" key="7">
    <source>
        <dbReference type="EMBL" id="ASG21109.1"/>
    </source>
</evidence>
<dbReference type="PROSITE" id="PS51186">
    <property type="entry name" value="GNAT"/>
    <property type="match status" value="1"/>
</dbReference>
<evidence type="ECO:0000256" key="2">
    <source>
        <dbReference type="ARBA" id="ARBA00022649"/>
    </source>
</evidence>
<gene>
    <name evidence="7" type="ORF">Y958_09945</name>
</gene>
<comment type="catalytic activity">
    <reaction evidence="5">
        <text>glycyl-tRNA(Gly) + acetyl-CoA = N-acetylglycyl-tRNA(Gly) + CoA + H(+)</text>
        <dbReference type="Rhea" id="RHEA:81867"/>
        <dbReference type="Rhea" id="RHEA-COMP:9683"/>
        <dbReference type="Rhea" id="RHEA-COMP:19766"/>
        <dbReference type="ChEBI" id="CHEBI:15378"/>
        <dbReference type="ChEBI" id="CHEBI:57287"/>
        <dbReference type="ChEBI" id="CHEBI:57288"/>
        <dbReference type="ChEBI" id="CHEBI:78522"/>
        <dbReference type="ChEBI" id="CHEBI:232036"/>
    </reaction>
</comment>
<dbReference type="PANTHER" id="PTHR36449:SF1">
    <property type="entry name" value="ACETYLTRANSFERASE"/>
    <property type="match status" value="1"/>
</dbReference>
<evidence type="ECO:0000256" key="1">
    <source>
        <dbReference type="ARBA" id="ARBA00022491"/>
    </source>
</evidence>
<proteinExistence type="predicted"/>
<sequence length="176" mass="19469">MTATDPGLRSLRVEVLGPQHDRSHFASGVEVLDRYFQTHIGQDARKNIAAPFVLVLPDGTVAGYYTLSATALHLADLPAETARKLPRYPLVPATLLGRLAVDKRYHGHGYGGYLLADALRRCLRSKIASFAVIVDAYDDNARRFYEAMSFLALPDTPRKLFRPLADIARLFEESGA</sequence>